<dbReference type="HAMAP" id="MF_00376">
    <property type="entry name" value="Dephospho_CoA_kinase"/>
    <property type="match status" value="1"/>
</dbReference>
<dbReference type="PANTHER" id="PTHR10695:SF46">
    <property type="entry name" value="BIFUNCTIONAL COENZYME A SYNTHASE-RELATED"/>
    <property type="match status" value="1"/>
</dbReference>
<evidence type="ECO:0000313" key="4">
    <source>
        <dbReference type="EMBL" id="WIA17075.1"/>
    </source>
</evidence>
<dbReference type="PROSITE" id="PS51219">
    <property type="entry name" value="DPCK"/>
    <property type="match status" value="1"/>
</dbReference>
<protein>
    <recommendedName>
        <fullName evidence="6">Dephospho-CoA kinase</fullName>
    </recommendedName>
</protein>
<dbReference type="EMBL" id="CP126215">
    <property type="protein sequence ID" value="WIA17075.1"/>
    <property type="molecule type" value="Genomic_DNA"/>
</dbReference>
<proteinExistence type="inferred from homology"/>
<dbReference type="InterPro" id="IPR001977">
    <property type="entry name" value="Depp_CoAkinase"/>
</dbReference>
<evidence type="ECO:0000256" key="1">
    <source>
        <dbReference type="ARBA" id="ARBA00022741"/>
    </source>
</evidence>
<dbReference type="Proteomes" id="UP001244341">
    <property type="component" value="Chromosome 8b"/>
</dbReference>
<reference evidence="4 5" key="1">
    <citation type="submission" date="2023-05" db="EMBL/GenBank/DDBJ databases">
        <title>A 100% complete, gapless, phased diploid assembly of the Scenedesmus obliquus UTEX 3031 genome.</title>
        <authorList>
            <person name="Biondi T.C."/>
            <person name="Hanschen E.R."/>
            <person name="Kwon T."/>
            <person name="Eng W."/>
            <person name="Kruse C.P.S."/>
            <person name="Koehler S.I."/>
            <person name="Kunde Y."/>
            <person name="Gleasner C.D."/>
            <person name="You Mak K.T."/>
            <person name="Polle J."/>
            <person name="Hovde B.T."/>
            <person name="Starkenburg S.R."/>
        </authorList>
    </citation>
    <scope>NUCLEOTIDE SEQUENCE [LARGE SCALE GENOMIC DNA]</scope>
    <source>
        <strain evidence="4 5">DOE0152z</strain>
    </source>
</reference>
<evidence type="ECO:0000256" key="2">
    <source>
        <dbReference type="ARBA" id="ARBA00022840"/>
    </source>
</evidence>
<dbReference type="NCBIfam" id="TIGR00152">
    <property type="entry name" value="dephospho-CoA kinase"/>
    <property type="match status" value="1"/>
</dbReference>
<keyword evidence="3" id="KW-0472">Membrane</keyword>
<dbReference type="PANTHER" id="PTHR10695">
    <property type="entry name" value="DEPHOSPHO-COA KINASE-RELATED"/>
    <property type="match status" value="1"/>
</dbReference>
<feature type="transmembrane region" description="Helical" evidence="3">
    <location>
        <begin position="270"/>
        <end position="288"/>
    </location>
</feature>
<keyword evidence="3" id="KW-0812">Transmembrane</keyword>
<accession>A0ABY8U784</accession>
<dbReference type="Pfam" id="PF01121">
    <property type="entry name" value="CoaE"/>
    <property type="match status" value="1"/>
</dbReference>
<keyword evidence="3" id="KW-1133">Transmembrane helix</keyword>
<dbReference type="SUPFAM" id="SSF52540">
    <property type="entry name" value="P-loop containing nucleoside triphosphate hydrolases"/>
    <property type="match status" value="1"/>
</dbReference>
<feature type="transmembrane region" description="Helical" evidence="3">
    <location>
        <begin position="214"/>
        <end position="231"/>
    </location>
</feature>
<gene>
    <name evidence="4" type="ORF">OEZ85_013975</name>
</gene>
<sequence length="300" mass="32666">MLVVGLSGGIAAGKSTVTRHLIGLGVPVIDCDRIAHDTACKGAWGYRRIVAAFGPGILTETGDIDRARLGQLVFAEAAARRRLNKATHAPVAVELLRQLLGHWLRFRRLVVIDMPLLFETGTYKLTSSNVVVACRPELQLQRVMLRDSCSTADAKARIAAQVPLERKMQLADVVLENDSSLEQLQEQVLELYDFTIYTQLSKTLSKVFFPSNNAALQALSFWGVFFVGYISRPAGAVLFSHLGMTIFGGLTPLAMTAIQTGTGSIFIGPALWMVGMALISIVSSLLLIKCYPLTNQRGSF</sequence>
<keyword evidence="5" id="KW-1185">Reference proteome</keyword>
<keyword evidence="1" id="KW-0547">Nucleotide-binding</keyword>
<feature type="transmembrane region" description="Helical" evidence="3">
    <location>
        <begin position="238"/>
        <end position="258"/>
    </location>
</feature>
<keyword evidence="2" id="KW-0067">ATP-binding</keyword>
<dbReference type="InterPro" id="IPR027417">
    <property type="entry name" value="P-loop_NTPase"/>
</dbReference>
<evidence type="ECO:0000313" key="5">
    <source>
        <dbReference type="Proteomes" id="UP001244341"/>
    </source>
</evidence>
<name>A0ABY8U784_TETOB</name>
<evidence type="ECO:0008006" key="6">
    <source>
        <dbReference type="Google" id="ProtNLM"/>
    </source>
</evidence>
<evidence type="ECO:0000256" key="3">
    <source>
        <dbReference type="SAM" id="Phobius"/>
    </source>
</evidence>
<organism evidence="4 5">
    <name type="scientific">Tetradesmus obliquus</name>
    <name type="common">Green alga</name>
    <name type="synonym">Acutodesmus obliquus</name>
    <dbReference type="NCBI Taxonomy" id="3088"/>
    <lineage>
        <taxon>Eukaryota</taxon>
        <taxon>Viridiplantae</taxon>
        <taxon>Chlorophyta</taxon>
        <taxon>core chlorophytes</taxon>
        <taxon>Chlorophyceae</taxon>
        <taxon>CS clade</taxon>
        <taxon>Sphaeropleales</taxon>
        <taxon>Scenedesmaceae</taxon>
        <taxon>Tetradesmus</taxon>
    </lineage>
</organism>
<dbReference type="CDD" id="cd02022">
    <property type="entry name" value="DPCK"/>
    <property type="match status" value="1"/>
</dbReference>
<dbReference type="Gene3D" id="3.40.50.300">
    <property type="entry name" value="P-loop containing nucleotide triphosphate hydrolases"/>
    <property type="match status" value="1"/>
</dbReference>